<sequence length="107" mass="11318">MNELQLLFQALASLLPEAILPRVLTYAAITTALVALLRRIPWFEARRQVAAPAAALVIGQGLGWLAVGFDPAEWKVAVGAGLVIALAAMGGYSGTKNVVQHVRKASQ</sequence>
<protein>
    <submittedName>
        <fullName evidence="2">Uncharacterized protein</fullName>
    </submittedName>
</protein>
<gene>
    <name evidence="2" type="ORF">CWE10_02770</name>
</gene>
<keyword evidence="1" id="KW-1133">Transmembrane helix</keyword>
<comment type="caution">
    <text evidence="2">The sequence shown here is derived from an EMBL/GenBank/DDBJ whole genome shotgun (WGS) entry which is preliminary data.</text>
</comment>
<dbReference type="EMBL" id="PIUK01000013">
    <property type="protein sequence ID" value="MBY6275127.1"/>
    <property type="molecule type" value="Genomic_DNA"/>
</dbReference>
<feature type="transmembrane region" description="Helical" evidence="1">
    <location>
        <begin position="20"/>
        <end position="37"/>
    </location>
</feature>
<evidence type="ECO:0000256" key="1">
    <source>
        <dbReference type="SAM" id="Phobius"/>
    </source>
</evidence>
<feature type="transmembrane region" description="Helical" evidence="1">
    <location>
        <begin position="49"/>
        <end position="68"/>
    </location>
</feature>
<reference evidence="2" key="1">
    <citation type="submission" date="2017-11" db="EMBL/GenBank/DDBJ databases">
        <title>Three new genomes from thermophilic consortium.</title>
        <authorList>
            <person name="Quaggio R."/>
            <person name="Amgarten D."/>
            <person name="Setubal J.C."/>
        </authorList>
    </citation>
    <scope>NUCLEOTIDE SEQUENCE</scope>
    <source>
        <strain evidence="2">ZCTH01-B2</strain>
    </source>
</reference>
<proteinExistence type="predicted"/>
<evidence type="ECO:0000313" key="2">
    <source>
        <dbReference type="EMBL" id="MBY6275127.1"/>
    </source>
</evidence>
<name>A0A953I1B8_SYMTR</name>
<feature type="transmembrane region" description="Helical" evidence="1">
    <location>
        <begin position="74"/>
        <end position="94"/>
    </location>
</feature>
<dbReference type="AlphaFoldDB" id="A0A953I1B8"/>
<keyword evidence="1" id="KW-0472">Membrane</keyword>
<accession>A0A953I1B8</accession>
<organism evidence="2 3">
    <name type="scientific">Symbiobacterium thermophilum</name>
    <dbReference type="NCBI Taxonomy" id="2734"/>
    <lineage>
        <taxon>Bacteria</taxon>
        <taxon>Bacillati</taxon>
        <taxon>Bacillota</taxon>
        <taxon>Clostridia</taxon>
        <taxon>Eubacteriales</taxon>
        <taxon>Symbiobacteriaceae</taxon>
        <taxon>Symbiobacterium</taxon>
    </lineage>
</organism>
<evidence type="ECO:0000313" key="3">
    <source>
        <dbReference type="Proteomes" id="UP000732377"/>
    </source>
</evidence>
<keyword evidence="1" id="KW-0812">Transmembrane</keyword>
<dbReference type="RefSeq" id="WP_273377807.1">
    <property type="nucleotide sequence ID" value="NZ_PIUK01000013.1"/>
</dbReference>
<dbReference type="Proteomes" id="UP000732377">
    <property type="component" value="Unassembled WGS sequence"/>
</dbReference>